<reference evidence="1 2" key="1">
    <citation type="journal article" date="2019" name="Commun. Biol.">
        <title>The bagworm genome reveals a unique fibroin gene that provides high tensile strength.</title>
        <authorList>
            <person name="Kono N."/>
            <person name="Nakamura H."/>
            <person name="Ohtoshi R."/>
            <person name="Tomita M."/>
            <person name="Numata K."/>
            <person name="Arakawa K."/>
        </authorList>
    </citation>
    <scope>NUCLEOTIDE SEQUENCE [LARGE SCALE GENOMIC DNA]</scope>
</reference>
<dbReference type="Proteomes" id="UP000299102">
    <property type="component" value="Unassembled WGS sequence"/>
</dbReference>
<sequence>MDIRHEIFQNVPRAGSNLTAGGMRPADRLLPICGLNQCEMLGTTEAGVGAWRSAAHSSEHCAGFSLQAYLVQPFSEIAQLKNRYFLREYLNIFERPRAPYLRPPLTVTAGADVDTPPAPHRHGAPRAVGELKAWRTRRSAV</sequence>
<gene>
    <name evidence="1" type="ORF">EVAR_26590_1</name>
</gene>
<keyword evidence="2" id="KW-1185">Reference proteome</keyword>
<dbReference type="OrthoDB" id="5956770at2759"/>
<comment type="caution">
    <text evidence="1">The sequence shown here is derived from an EMBL/GenBank/DDBJ whole genome shotgun (WGS) entry which is preliminary data.</text>
</comment>
<evidence type="ECO:0000313" key="1">
    <source>
        <dbReference type="EMBL" id="GBP46145.1"/>
    </source>
</evidence>
<evidence type="ECO:0000313" key="2">
    <source>
        <dbReference type="Proteomes" id="UP000299102"/>
    </source>
</evidence>
<organism evidence="1 2">
    <name type="scientific">Eumeta variegata</name>
    <name type="common">Bagworm moth</name>
    <name type="synonym">Eumeta japonica</name>
    <dbReference type="NCBI Taxonomy" id="151549"/>
    <lineage>
        <taxon>Eukaryota</taxon>
        <taxon>Metazoa</taxon>
        <taxon>Ecdysozoa</taxon>
        <taxon>Arthropoda</taxon>
        <taxon>Hexapoda</taxon>
        <taxon>Insecta</taxon>
        <taxon>Pterygota</taxon>
        <taxon>Neoptera</taxon>
        <taxon>Endopterygota</taxon>
        <taxon>Lepidoptera</taxon>
        <taxon>Glossata</taxon>
        <taxon>Ditrysia</taxon>
        <taxon>Tineoidea</taxon>
        <taxon>Psychidae</taxon>
        <taxon>Oiketicinae</taxon>
        <taxon>Eumeta</taxon>
    </lineage>
</organism>
<dbReference type="AlphaFoldDB" id="A0A4C1W7M9"/>
<name>A0A4C1W7M9_EUMVA</name>
<accession>A0A4C1W7M9</accession>
<proteinExistence type="predicted"/>
<dbReference type="EMBL" id="BGZK01000477">
    <property type="protein sequence ID" value="GBP46145.1"/>
    <property type="molecule type" value="Genomic_DNA"/>
</dbReference>
<protein>
    <submittedName>
        <fullName evidence="1">Uncharacterized protein</fullName>
    </submittedName>
</protein>